<dbReference type="EMBL" id="QBUD01000002">
    <property type="protein sequence ID" value="PUB17229.1"/>
    <property type="molecule type" value="Genomic_DNA"/>
</dbReference>
<accession>A0A2T6KLY5</accession>
<evidence type="ECO:0000313" key="2">
    <source>
        <dbReference type="Proteomes" id="UP000244523"/>
    </source>
</evidence>
<gene>
    <name evidence="1" type="ORF">C8N45_102239</name>
</gene>
<dbReference type="PANTHER" id="PTHR36513:SF1">
    <property type="entry name" value="TRANSMEMBRANE PROTEIN"/>
    <property type="match status" value="1"/>
</dbReference>
<evidence type="ECO:0000313" key="1">
    <source>
        <dbReference type="EMBL" id="PUB17229.1"/>
    </source>
</evidence>
<dbReference type="SUPFAM" id="SSF53474">
    <property type="entry name" value="alpha/beta-Hydrolases"/>
    <property type="match status" value="1"/>
</dbReference>
<dbReference type="AlphaFoldDB" id="A0A2T6KLY5"/>
<dbReference type="InterPro" id="IPR010297">
    <property type="entry name" value="DUF900_hydrolase"/>
</dbReference>
<keyword evidence="1" id="KW-0378">Hydrolase</keyword>
<name>A0A2T6KLY5_9RHOB</name>
<dbReference type="InterPro" id="IPR029058">
    <property type="entry name" value="AB_hydrolase_fold"/>
</dbReference>
<dbReference type="RefSeq" id="WP_108385391.1">
    <property type="nucleotide sequence ID" value="NZ_QBUD01000002.1"/>
</dbReference>
<protein>
    <submittedName>
        <fullName evidence="1">Alpha/beta hydrolase family protein DUF900</fullName>
    </submittedName>
</protein>
<sequence length="371" mass="40930">MRFLSIYLKRFPKSCGSGFSRNAVAQCFLVLTLLVTCAVISPSVLRAQEQQLENAQIPFLTLRNRTGSSIPERYFGDRRSDLKAGQCEVRSLDLSALGSLADSAPGFIREEFLRVEQVTEVSQDALLEALVHNLGSQQPVLYVHGFNISFEKGCRRALLLRENADLNGQLLWFSWPSDGAVTNYTRDESDLYWSVPDLAEVILSLYGLFGTDQVNVVGHSLGARGVVLALYEVANRYPDIRLGEIVLLAPDMDFEIFARILARIRPIARGITVYVTEGDRALALSEQLHGYPRLGEAGNDVSILNGVEVVDLSGLPIWDLTGHLYHIYSPALGDDLNQLLKKGAAAALRPNLVSAGANLWMLRAPEEENAE</sequence>
<dbReference type="PANTHER" id="PTHR36513">
    <property type="entry name" value="ABC TRANSMEMBRANE TYPE-1 DOMAIN-CONTAINING PROTEIN"/>
    <property type="match status" value="1"/>
</dbReference>
<dbReference type="OrthoDB" id="9797755at2"/>
<comment type="caution">
    <text evidence="1">The sequence shown here is derived from an EMBL/GenBank/DDBJ whole genome shotgun (WGS) entry which is preliminary data.</text>
</comment>
<organism evidence="1 2">
    <name type="scientific">Yoonia sediminilitoris</name>
    <dbReference type="NCBI Taxonomy" id="1286148"/>
    <lineage>
        <taxon>Bacteria</taxon>
        <taxon>Pseudomonadati</taxon>
        <taxon>Pseudomonadota</taxon>
        <taxon>Alphaproteobacteria</taxon>
        <taxon>Rhodobacterales</taxon>
        <taxon>Paracoccaceae</taxon>
        <taxon>Yoonia</taxon>
    </lineage>
</organism>
<reference evidence="1 2" key="1">
    <citation type="submission" date="2018-04" db="EMBL/GenBank/DDBJ databases">
        <title>Genomic Encyclopedia of Archaeal and Bacterial Type Strains, Phase II (KMG-II): from individual species to whole genera.</title>
        <authorList>
            <person name="Goeker M."/>
        </authorList>
    </citation>
    <scope>NUCLEOTIDE SEQUENCE [LARGE SCALE GENOMIC DNA]</scope>
    <source>
        <strain evidence="1 2">DSM 29955</strain>
    </source>
</reference>
<keyword evidence="2" id="KW-1185">Reference proteome</keyword>
<proteinExistence type="predicted"/>
<dbReference type="Gene3D" id="3.40.50.1820">
    <property type="entry name" value="alpha/beta hydrolase"/>
    <property type="match status" value="1"/>
</dbReference>
<dbReference type="GO" id="GO:0016787">
    <property type="term" value="F:hydrolase activity"/>
    <property type="evidence" value="ECO:0007669"/>
    <property type="project" value="UniProtKB-KW"/>
</dbReference>
<dbReference type="Proteomes" id="UP000244523">
    <property type="component" value="Unassembled WGS sequence"/>
</dbReference>
<dbReference type="Pfam" id="PF05990">
    <property type="entry name" value="DUF900"/>
    <property type="match status" value="1"/>
</dbReference>